<accession>A0AAQ1HMN9</accession>
<comment type="caution">
    <text evidence="1">The sequence shown here is derived from an EMBL/GenBank/DDBJ whole genome shotgun (WGS) entry which is preliminary data.</text>
</comment>
<protein>
    <submittedName>
        <fullName evidence="1">Uncharacterized protein</fullName>
    </submittedName>
</protein>
<dbReference type="RefSeq" id="WP_074980453.1">
    <property type="nucleotide sequence ID" value="NZ_FOLS01000011.1"/>
</dbReference>
<name>A0AAQ1HMN9_9PSED</name>
<gene>
    <name evidence="1" type="ORF">SAMN05216577_111117</name>
</gene>
<keyword evidence="2" id="KW-1185">Reference proteome</keyword>
<evidence type="ECO:0000313" key="1">
    <source>
        <dbReference type="EMBL" id="SFC85025.1"/>
    </source>
</evidence>
<organism evidence="1 2">
    <name type="scientific">Pseudomonas citronellolis</name>
    <dbReference type="NCBI Taxonomy" id="53408"/>
    <lineage>
        <taxon>Bacteria</taxon>
        <taxon>Pseudomonadati</taxon>
        <taxon>Pseudomonadota</taxon>
        <taxon>Gammaproteobacteria</taxon>
        <taxon>Pseudomonadales</taxon>
        <taxon>Pseudomonadaceae</taxon>
        <taxon>Pseudomonas</taxon>
    </lineage>
</organism>
<evidence type="ECO:0000313" key="2">
    <source>
        <dbReference type="Proteomes" id="UP000183385"/>
    </source>
</evidence>
<proteinExistence type="predicted"/>
<reference evidence="1 2" key="1">
    <citation type="submission" date="2016-10" db="EMBL/GenBank/DDBJ databases">
        <authorList>
            <person name="Varghese N."/>
            <person name="Submissions S."/>
        </authorList>
    </citation>
    <scope>NUCLEOTIDE SEQUENCE [LARGE SCALE GENOMIC DNA]</scope>
    <source>
        <strain evidence="1 2">LMG 18378</strain>
    </source>
</reference>
<dbReference type="AlphaFoldDB" id="A0AAQ1HMN9"/>
<dbReference type="EMBL" id="FOLS01000011">
    <property type="protein sequence ID" value="SFC85025.1"/>
    <property type="molecule type" value="Genomic_DNA"/>
</dbReference>
<sequence length="297" mass="30451">MANVQHIVTGAGAPSSAPPAVGAHYIDTTNKKTYVSTGTAAASDWGQPLATGTLIVTGTAAPSSAPPAVGAHYVNTTAKKTYIAVGTSSSADWLPLVTGAASAVVTGTGAPSSAPPSIGAMYVDSATNNVFVATGTASSADWGNPVFRGDPGEGGGDVNGIVYTTDYFLGPDPDGVTFSIPSDRRIVEMEMPNADDTGSNQATLKLAQIPVSEDDHELLVIVRRANEGNAAELVLPAMVETGGGSNEVYYTVIPQTLGGTAGTLFDTTWTIPIPIGFSAFRVYRRYGRAYFIASLAQ</sequence>
<dbReference type="Proteomes" id="UP000183385">
    <property type="component" value="Unassembled WGS sequence"/>
</dbReference>